<comment type="similarity">
    <text evidence="3">Belongs to the SmpB family.</text>
</comment>
<comment type="subcellular location">
    <subcellularLocation>
        <location evidence="3">Cytoplasm</location>
    </subcellularLocation>
    <text evidence="3">The tmRNA-SmpB complex associates with stalled 70S ribosomes.</text>
</comment>
<name>A0A0G0PNA3_9BACT</name>
<dbReference type="GO" id="GO:0003723">
    <property type="term" value="F:RNA binding"/>
    <property type="evidence" value="ECO:0007669"/>
    <property type="project" value="UniProtKB-UniRule"/>
</dbReference>
<accession>A0A0G0PNA3</accession>
<dbReference type="GO" id="GO:0070929">
    <property type="term" value="P:trans-translation"/>
    <property type="evidence" value="ECO:0007669"/>
    <property type="project" value="UniProtKB-UniRule"/>
</dbReference>
<evidence type="ECO:0000256" key="2">
    <source>
        <dbReference type="ARBA" id="ARBA00022884"/>
    </source>
</evidence>
<evidence type="ECO:0000313" key="4">
    <source>
        <dbReference type="EMBL" id="KKR29403.1"/>
    </source>
</evidence>
<reference evidence="4 5" key="1">
    <citation type="journal article" date="2015" name="Nature">
        <title>rRNA introns, odd ribosomes, and small enigmatic genomes across a large radiation of phyla.</title>
        <authorList>
            <person name="Brown C.T."/>
            <person name="Hug L.A."/>
            <person name="Thomas B.C."/>
            <person name="Sharon I."/>
            <person name="Castelle C.J."/>
            <person name="Singh A."/>
            <person name="Wilkins M.J."/>
            <person name="Williams K.H."/>
            <person name="Banfield J.F."/>
        </authorList>
    </citation>
    <scope>NUCLEOTIDE SEQUENCE [LARGE SCALE GENOMIC DNA]</scope>
</reference>
<dbReference type="InterPro" id="IPR000037">
    <property type="entry name" value="SsrA-bd_prot"/>
</dbReference>
<dbReference type="NCBIfam" id="TIGR00086">
    <property type="entry name" value="smpB"/>
    <property type="match status" value="1"/>
</dbReference>
<dbReference type="GO" id="GO:0070930">
    <property type="term" value="P:trans-translation-dependent protein tagging"/>
    <property type="evidence" value="ECO:0007669"/>
    <property type="project" value="TreeGrafter"/>
</dbReference>
<protein>
    <recommendedName>
        <fullName evidence="3">SsrA-binding protein</fullName>
    </recommendedName>
    <alternativeName>
        <fullName evidence="3">Small protein B</fullName>
    </alternativeName>
</protein>
<evidence type="ECO:0000313" key="5">
    <source>
        <dbReference type="Proteomes" id="UP000034793"/>
    </source>
</evidence>
<gene>
    <name evidence="3" type="primary">smpB</name>
    <name evidence="4" type="ORF">UT61_C0031G0006</name>
</gene>
<organism evidence="4 5">
    <name type="scientific">Candidatus Woesebacteria bacterium GW2011_GWA1_39_8</name>
    <dbReference type="NCBI Taxonomy" id="1618552"/>
    <lineage>
        <taxon>Bacteria</taxon>
        <taxon>Candidatus Woeseibacteriota</taxon>
    </lineage>
</organism>
<evidence type="ECO:0000256" key="1">
    <source>
        <dbReference type="ARBA" id="ARBA00022490"/>
    </source>
</evidence>
<dbReference type="HAMAP" id="MF_00023">
    <property type="entry name" value="SmpB"/>
    <property type="match status" value="1"/>
</dbReference>
<dbReference type="Gene3D" id="2.40.280.10">
    <property type="match status" value="1"/>
</dbReference>
<keyword evidence="1 3" id="KW-0963">Cytoplasm</keyword>
<dbReference type="Pfam" id="PF01668">
    <property type="entry name" value="SmpB"/>
    <property type="match status" value="1"/>
</dbReference>
<dbReference type="AlphaFoldDB" id="A0A0G0PNA3"/>
<dbReference type="GO" id="GO:0005829">
    <property type="term" value="C:cytosol"/>
    <property type="evidence" value="ECO:0007669"/>
    <property type="project" value="TreeGrafter"/>
</dbReference>
<dbReference type="PANTHER" id="PTHR30308:SF2">
    <property type="entry name" value="SSRA-BINDING PROTEIN"/>
    <property type="match status" value="1"/>
</dbReference>
<proteinExistence type="inferred from homology"/>
<dbReference type="Proteomes" id="UP000034793">
    <property type="component" value="Unassembled WGS sequence"/>
</dbReference>
<keyword evidence="2 3" id="KW-0694">RNA-binding</keyword>
<dbReference type="EMBL" id="LBXL01000031">
    <property type="protein sequence ID" value="KKR29403.1"/>
    <property type="molecule type" value="Genomic_DNA"/>
</dbReference>
<dbReference type="NCBIfam" id="NF003843">
    <property type="entry name" value="PRK05422.1"/>
    <property type="match status" value="1"/>
</dbReference>
<dbReference type="SUPFAM" id="SSF74982">
    <property type="entry name" value="Small protein B (SmpB)"/>
    <property type="match status" value="1"/>
</dbReference>
<comment type="function">
    <text evidence="3">Required for rescue of stalled ribosomes mediated by trans-translation. Binds to transfer-messenger RNA (tmRNA), required for stable association of tmRNA with ribosomes. tmRNA and SmpB together mimic tRNA shape, replacing the anticodon stem-loop with SmpB. tmRNA is encoded by the ssrA gene; the 2 termini fold to resemble tRNA(Ala) and it encodes a 'tag peptide', a short internal open reading frame. During trans-translation Ala-aminoacylated tmRNA acts like a tRNA, entering the A-site of stalled ribosomes, displacing the stalled mRNA. The ribosome then switches to translate the ORF on the tmRNA; the nascent peptide is terminated with the 'tag peptide' encoded by the tmRNA and targeted for degradation. The ribosome is freed to recommence translation, which seems to be the essential function of trans-translation.</text>
</comment>
<dbReference type="CDD" id="cd09294">
    <property type="entry name" value="SmpB"/>
    <property type="match status" value="1"/>
</dbReference>
<dbReference type="PANTHER" id="PTHR30308">
    <property type="entry name" value="TMRNA-BINDING COMPONENT OF TRANS-TRANSLATION TAGGING COMPLEX"/>
    <property type="match status" value="1"/>
</dbReference>
<dbReference type="PATRIC" id="fig|1618552.3.peg.797"/>
<dbReference type="InterPro" id="IPR023620">
    <property type="entry name" value="SmpB"/>
</dbReference>
<comment type="caution">
    <text evidence="4">The sequence shown here is derived from an EMBL/GenBank/DDBJ whole genome shotgun (WGS) entry which is preliminary data.</text>
</comment>
<sequence length="145" mass="16469">MKVSNKQARRNYTILDKFEAGIVLTGAEAKAARSGAVDLHNSYAKIIDGEAYLVNMNLTRGMSNNFEPTRTRKLLLHKDEIVSILTKVKAKKLTIVPLSMYTKGRLIKAKIALAKSKRKFEKKEAIKKKDIERDIQRQLRGNKDI</sequence>
<evidence type="ECO:0000256" key="3">
    <source>
        <dbReference type="HAMAP-Rule" id="MF_00023"/>
    </source>
</evidence>